<feature type="compositionally biased region" description="Polar residues" evidence="2">
    <location>
        <begin position="669"/>
        <end position="692"/>
    </location>
</feature>
<feature type="region of interest" description="Disordered" evidence="2">
    <location>
        <begin position="579"/>
        <end position="611"/>
    </location>
</feature>
<evidence type="ECO:0000256" key="1">
    <source>
        <dbReference type="SAM" id="Coils"/>
    </source>
</evidence>
<feature type="region of interest" description="Disordered" evidence="2">
    <location>
        <begin position="131"/>
        <end position="159"/>
    </location>
</feature>
<dbReference type="PANTHER" id="PTHR23159">
    <property type="entry name" value="CENTROSOMAL PROTEIN 2"/>
    <property type="match status" value="1"/>
</dbReference>
<name>G0U2C0_TRYVY</name>
<feature type="compositionally biased region" description="Low complexity" evidence="2">
    <location>
        <begin position="580"/>
        <end position="594"/>
    </location>
</feature>
<protein>
    <submittedName>
        <fullName evidence="3">Uncharacterized protein</fullName>
    </submittedName>
</protein>
<evidence type="ECO:0000313" key="3">
    <source>
        <dbReference type="EMBL" id="CCC50423.1"/>
    </source>
</evidence>
<feature type="region of interest" description="Disordered" evidence="2">
    <location>
        <begin position="660"/>
        <end position="732"/>
    </location>
</feature>
<feature type="coiled-coil region" evidence="1">
    <location>
        <begin position="365"/>
        <end position="399"/>
    </location>
</feature>
<keyword evidence="1" id="KW-0175">Coiled coil</keyword>
<feature type="compositionally biased region" description="Gly residues" evidence="2">
    <location>
        <begin position="1504"/>
        <end position="1513"/>
    </location>
</feature>
<evidence type="ECO:0000256" key="2">
    <source>
        <dbReference type="SAM" id="MobiDB-lite"/>
    </source>
</evidence>
<gene>
    <name evidence="3" type="ORF">TVY486_0902450</name>
</gene>
<accession>G0U2C0</accession>
<reference evidence="3" key="1">
    <citation type="journal article" date="2012" name="Proc. Natl. Acad. Sci. U.S.A.">
        <title>Antigenic diversity is generated by distinct evolutionary mechanisms in African trypanosome species.</title>
        <authorList>
            <person name="Jackson A.P."/>
            <person name="Berry A."/>
            <person name="Aslett M."/>
            <person name="Allison H.C."/>
            <person name="Burton P."/>
            <person name="Vavrova-Anderson J."/>
            <person name="Brown R."/>
            <person name="Browne H."/>
            <person name="Corton N."/>
            <person name="Hauser H."/>
            <person name="Gamble J."/>
            <person name="Gilderthorp R."/>
            <person name="Marcello L."/>
            <person name="McQuillan J."/>
            <person name="Otto T.D."/>
            <person name="Quail M.A."/>
            <person name="Sanders M.J."/>
            <person name="van Tonder A."/>
            <person name="Ginger M.L."/>
            <person name="Field M.C."/>
            <person name="Barry J.D."/>
            <person name="Hertz-Fowler C."/>
            <person name="Berriman M."/>
        </authorList>
    </citation>
    <scope>NUCLEOTIDE SEQUENCE</scope>
    <source>
        <strain evidence="3">Y486</strain>
    </source>
</reference>
<feature type="coiled-coil region" evidence="1">
    <location>
        <begin position="979"/>
        <end position="1010"/>
    </location>
</feature>
<feature type="compositionally biased region" description="Polar residues" evidence="2">
    <location>
        <begin position="717"/>
        <end position="732"/>
    </location>
</feature>
<dbReference type="PANTHER" id="PTHR23159:SF31">
    <property type="entry name" value="CENTROSOME-ASSOCIATED PROTEIN CEP250 ISOFORM X1"/>
    <property type="match status" value="1"/>
</dbReference>
<feature type="compositionally biased region" description="Polar residues" evidence="2">
    <location>
        <begin position="131"/>
        <end position="158"/>
    </location>
</feature>
<feature type="region of interest" description="Disordered" evidence="2">
    <location>
        <begin position="438"/>
        <end position="465"/>
    </location>
</feature>
<organism evidence="3">
    <name type="scientific">Trypanosoma vivax (strain Y486)</name>
    <dbReference type="NCBI Taxonomy" id="1055687"/>
    <lineage>
        <taxon>Eukaryota</taxon>
        <taxon>Discoba</taxon>
        <taxon>Euglenozoa</taxon>
        <taxon>Kinetoplastea</taxon>
        <taxon>Metakinetoplastina</taxon>
        <taxon>Trypanosomatida</taxon>
        <taxon>Trypanosomatidae</taxon>
        <taxon>Trypanosoma</taxon>
        <taxon>Duttonella</taxon>
    </lineage>
</organism>
<dbReference type="EMBL" id="HE573025">
    <property type="protein sequence ID" value="CCC50423.1"/>
    <property type="molecule type" value="Genomic_DNA"/>
</dbReference>
<feature type="coiled-coil region" evidence="1">
    <location>
        <begin position="1048"/>
        <end position="1092"/>
    </location>
</feature>
<feature type="region of interest" description="Disordered" evidence="2">
    <location>
        <begin position="1489"/>
        <end position="1527"/>
    </location>
</feature>
<proteinExistence type="predicted"/>
<feature type="region of interest" description="Disordered" evidence="2">
    <location>
        <begin position="938"/>
        <end position="957"/>
    </location>
</feature>
<sequence length="1527" mass="168014">MLQEGMDCPSSETAMAEGAKAAVLQFYKDVRGALTASAITESSANAAAAAVEKLSDLHTCTVEHLHAHINWLEKQLSDATLVIEGFEKRLESSLSAGVTALQRSITADVEGHPREHTLKSDMPGAGCWQNAQDDASEEGTTFAQRQSLQDTESTSATGSRLVRQLEGDGVGPTNSAEAAQTRGTLLQRQLHQTLMTKQIKELTALLSKVVEENATYRQKIQLLCATAVPIDEYQKVVEGRDELIEQCETMRHGIQRLETEMEEMLNKVPSLAMEGHPAEALSDIGHLQCTDDIDYVPSHAGMAMPSSPSSPVSSGNAAVGPLHGQSFADSDGGGLQHVGLWGAAIQELEQQAVLAATQLSTADRLREAESHIVVLLKEREELRASLRQLEAEGKCVREDCQQLTFRNGVLSQQIASLLVQVERYSRAAHRAGRREGCEHYTTGVPDTEPCRESSGFPKEDQQHMRRGDVAAAVQSLLERRSAVVIRTATPSASIPCKGEHTLSHVLDVTLAPSGSLEVQSGLRTAAGVFAQAPSRSLQLRNLGSPSVTLEYAELPRLPASDKLSGVAFGRPSCFTTLDPSRTTNSLSNSNLARSGGTGVVSGNGAYESPVASDESVEAKRILDTLREDEDLGRFSVNSVSDLVRRNQELLKQLYNETQRASMAEERLNQELSSKGTLDSRSTSDTEAAQPQSRRSRKRGRDEEQEQVSTESEKLSEQCYSANGTTRHSSFSQTDSDRCTELEEHICAHIDAVVRKHDALLSCIDGGLAAALLKIMGLGRDSGSGPNNHQDNANNSAGNVIKDSIIVSLVRLCVQQGVRAADQAIALATAQGTCHSTIMSECWAAAQSMLRHSADELQVTLSNYSAINRMTGPAATGAQSLAVTQNEEMKKDGESVGEAELLQNITHLLRAASLREHTVQRVLSLAARRMRIVRCACPTAQGQGPCATPDSESVGTDDLLSDDVDDKFEDYSESTGEKLQRKLRLQLEVARANYERLLEEHHEERKQHTTLLDRMWRLEEEMVGARRERDDALHRMESMLTRDECEATVAALDAANDELAKMAVELQKERESRKGEQSELNHLRAREEDYERERVAEAKRVAEQLAQKDGLIAHYVWEQQGFQQRIASAEARARQLEMADEQQRSEMAAKEDQIEALRAQLRRAEHALLEQENTQELLLQIFPGDDALVKNSNLINELRSEKVHLSEMLADHKVQLAEAQRELSEQHLKARVAVQARQEAELSLQEAMLVPGGRVPQVPGDRTVLTDAASFEERLLELESLQRVNAVLLAEKEQWMEREKLLRAQLDLLASDPVSEAARRYGLQGTRTFEEQLEKMQKNCAHLQRQLEEAEQLRDTVEQLTAEKTELVAELSDARQSFEQQKNANETMLECAEKKIAALQQVAESYDSARLMLAEKEEFLSNLSATIAMLEAEKEEVQRLMQKKDEEREQLLQDNLKLIESVSALSEEVKKKEAERKAAQAALAQGLVHTPVSSRRWRGRTASAGGSGSGGGSTGPVTITRLLGHAPP</sequence>
<feature type="coiled-coil region" evidence="1">
    <location>
        <begin position="199"/>
        <end position="274"/>
    </location>
</feature>
<feature type="coiled-coil region" evidence="1">
    <location>
        <begin position="1325"/>
        <end position="1481"/>
    </location>
</feature>
<dbReference type="VEuPathDB" id="TriTrypDB:TvY486_0902450"/>
<feature type="coiled-coil region" evidence="1">
    <location>
        <begin position="1118"/>
        <end position="1228"/>
    </location>
</feature>